<evidence type="ECO:0000313" key="3">
    <source>
        <dbReference type="EMBL" id="PAF24959.1"/>
    </source>
</evidence>
<dbReference type="AlphaFoldDB" id="A0A268RXI2"/>
<dbReference type="SUPFAM" id="SSF53448">
    <property type="entry name" value="Nucleotide-diphospho-sugar transferases"/>
    <property type="match status" value="1"/>
</dbReference>
<organism evidence="3 4">
    <name type="scientific">Shouchella clausii</name>
    <name type="common">Alkalihalobacillus clausii</name>
    <dbReference type="NCBI Taxonomy" id="79880"/>
    <lineage>
        <taxon>Bacteria</taxon>
        <taxon>Bacillati</taxon>
        <taxon>Bacillota</taxon>
        <taxon>Bacilli</taxon>
        <taxon>Bacillales</taxon>
        <taxon>Bacillaceae</taxon>
        <taxon>Shouchella</taxon>
    </lineage>
</organism>
<feature type="domain" description="Glycosyltransferase 2-like" evidence="2">
    <location>
        <begin position="37"/>
        <end position="186"/>
    </location>
</feature>
<dbReference type="PANTHER" id="PTHR22916:SF3">
    <property type="entry name" value="UDP-GLCNAC:BETAGAL BETA-1,3-N-ACETYLGLUCOSAMINYLTRANSFERASE-LIKE PROTEIN 1"/>
    <property type="match status" value="1"/>
</dbReference>
<dbReference type="CDD" id="cd00761">
    <property type="entry name" value="Glyco_tranf_GTA_type"/>
    <property type="match status" value="1"/>
</dbReference>
<comment type="similarity">
    <text evidence="1">Belongs to the glycosyltransferase 2 family.</text>
</comment>
<dbReference type="Gene3D" id="3.90.550.10">
    <property type="entry name" value="Spore Coat Polysaccharide Biosynthesis Protein SpsA, Chain A"/>
    <property type="match status" value="1"/>
</dbReference>
<evidence type="ECO:0000259" key="2">
    <source>
        <dbReference type="Pfam" id="PF00535"/>
    </source>
</evidence>
<dbReference type="RefSeq" id="WP_095238469.1">
    <property type="nucleotide sequence ID" value="NZ_CP155469.1"/>
</dbReference>
<evidence type="ECO:0000313" key="4">
    <source>
        <dbReference type="Proteomes" id="UP000216133"/>
    </source>
</evidence>
<dbReference type="PANTHER" id="PTHR22916">
    <property type="entry name" value="GLYCOSYLTRANSFERASE"/>
    <property type="match status" value="1"/>
</dbReference>
<sequence length="514" mass="59010">MGIFNLFSKKEDEKAYYNKVDYSILNEAALRTDTKVSVVVPVYNAIAYLEKTVDSIIKQTIGFENITCILVDDGSNDGSRELLKSYSETYENIVSIFLGTNTGTPAFPRNLGTHLANSKYIMYVDADDWLSLDGIQILYDLLEETNGKYAVGKSIQVDSKGQKVIGRYESSKVRHNVSPFSIKHLFYHLGPRARMMSLDLIKHHKIRYPEMKFAEDKQFFIDVILAAGEISTTTETIYYLNRIDDNNSLTKQTDIGEKMDSNIKVLKYVLNKKLEPEKEKNIVNRLIEFDCITRLFDRKHFVKSKDKQMYYDKFHEAMGIFKKAKRPYEIRETIIKPINVIYFDLAMAKDYGTLEALAKWSKKGGETKQIIENGHPYNVAVLENGKELKIPVRLKAELDTEMQDQEKIQLKIKLTGHSLPPIEGVALIDRANVENVYQLPNAVKQKEDSVVVSLKMEELTVLPKGSYEFALMYEDYEKKLVKKRTETTLTAKLDNGKKFNLYKTINNNIGVKVK</sequence>
<evidence type="ECO:0000256" key="1">
    <source>
        <dbReference type="ARBA" id="ARBA00006739"/>
    </source>
</evidence>
<name>A0A268RXI2_SHOCL</name>
<dbReference type="InterPro" id="IPR001173">
    <property type="entry name" value="Glyco_trans_2-like"/>
</dbReference>
<protein>
    <submittedName>
        <fullName evidence="3">Glycosyl transferase</fullName>
    </submittedName>
</protein>
<accession>A0A268RXI2</accession>
<keyword evidence="3" id="KW-0808">Transferase</keyword>
<reference evidence="3 4" key="1">
    <citation type="submission" date="2017-07" db="EMBL/GenBank/DDBJ databases">
        <title>Isolation and whole genome analysis of endospore-forming bacteria from heroin.</title>
        <authorList>
            <person name="Kalinowski J."/>
            <person name="Ahrens B."/>
            <person name="Al-Dilaimi A."/>
            <person name="Winkler A."/>
            <person name="Wibberg D."/>
            <person name="Schleenbecker U."/>
            <person name="Ruckert C."/>
            <person name="Wolfel R."/>
            <person name="Grass G."/>
        </authorList>
    </citation>
    <scope>NUCLEOTIDE SEQUENCE [LARGE SCALE GENOMIC DNA]</scope>
    <source>
        <strain evidence="3 4">7523-2</strain>
    </source>
</reference>
<dbReference type="Proteomes" id="UP000216133">
    <property type="component" value="Unassembled WGS sequence"/>
</dbReference>
<dbReference type="EMBL" id="NPBS01000084">
    <property type="protein sequence ID" value="PAF24959.1"/>
    <property type="molecule type" value="Genomic_DNA"/>
</dbReference>
<dbReference type="InterPro" id="IPR029044">
    <property type="entry name" value="Nucleotide-diphossugar_trans"/>
</dbReference>
<dbReference type="GO" id="GO:0016758">
    <property type="term" value="F:hexosyltransferase activity"/>
    <property type="evidence" value="ECO:0007669"/>
    <property type="project" value="UniProtKB-ARBA"/>
</dbReference>
<comment type="caution">
    <text evidence="3">The sequence shown here is derived from an EMBL/GenBank/DDBJ whole genome shotgun (WGS) entry which is preliminary data.</text>
</comment>
<proteinExistence type="inferred from homology"/>
<dbReference type="Pfam" id="PF00535">
    <property type="entry name" value="Glycos_transf_2"/>
    <property type="match status" value="1"/>
</dbReference>
<gene>
    <name evidence="3" type="ORF">CHH61_16095</name>
</gene>